<evidence type="ECO:0000256" key="1">
    <source>
        <dbReference type="SAM" id="MobiDB-lite"/>
    </source>
</evidence>
<proteinExistence type="predicted"/>
<sequence length="563" mass="61826">MLLLLPSSFDEPTRKTLCSDELLSLEEQLREGQAFESLSRIWGQLRAWGVAYQHSARGTRSQGAYTRHCQLQDQIKVKIKGFRQTYDAAQAALIRLWGSGEWMDVLQELKPEHIRCIHKRTLEEEEQENFRKAQARAGVSDTDIQAMLSGIDNIPTVAFDSRSRGQRAKNPLPWIWYTLGTRNSGDSTKEGATAKEIEDRDEALYRLLSTLVALEGLQAYAKEQADAEMRRATAWHKHWYPMRQRAAEVHSCLQSSDPDMLDRLSQLTIDLDLAEGGESVYDKADFYWFFPLRSKKISNDIWLLAKASISITRIRTDVLVLSIPSVIPFLGSADVISLQNEFSGYPQPYRLVQVSDLAIKIRLRISFSLVFCSYLPMAGENTNDNVSSSDANPSAPAQIQLIAAALQALLQQNYPNLSGNSLANLAQQILQQPGMSLDPPSLSEPLLNSLIAPPSAANQNGGAATAPATQNTGATPAPATTTTASNPPVASESKAASTSASTCSEWVARLVTGVSGNQYCYFSTEAAARTSFTEAHNAMQTRIVGPANATYAPLDPAEGWLTP</sequence>
<feature type="region of interest" description="Disordered" evidence="1">
    <location>
        <begin position="451"/>
        <end position="497"/>
    </location>
</feature>
<organism evidence="2 3">
    <name type="scientific">Marasmius crinis-equi</name>
    <dbReference type="NCBI Taxonomy" id="585013"/>
    <lineage>
        <taxon>Eukaryota</taxon>
        <taxon>Fungi</taxon>
        <taxon>Dikarya</taxon>
        <taxon>Basidiomycota</taxon>
        <taxon>Agaricomycotina</taxon>
        <taxon>Agaricomycetes</taxon>
        <taxon>Agaricomycetidae</taxon>
        <taxon>Agaricales</taxon>
        <taxon>Marasmiineae</taxon>
        <taxon>Marasmiaceae</taxon>
        <taxon>Marasmius</taxon>
    </lineage>
</organism>
<protein>
    <submittedName>
        <fullName evidence="2">Uncharacterized protein</fullName>
    </submittedName>
</protein>
<evidence type="ECO:0000313" key="2">
    <source>
        <dbReference type="EMBL" id="KAL0564995.1"/>
    </source>
</evidence>
<accession>A0ABR3EQ40</accession>
<gene>
    <name evidence="2" type="ORF">V5O48_017039</name>
</gene>
<evidence type="ECO:0000313" key="3">
    <source>
        <dbReference type="Proteomes" id="UP001465976"/>
    </source>
</evidence>
<dbReference type="EMBL" id="JBAHYK010002474">
    <property type="protein sequence ID" value="KAL0564995.1"/>
    <property type="molecule type" value="Genomic_DNA"/>
</dbReference>
<reference evidence="2 3" key="1">
    <citation type="submission" date="2024-02" db="EMBL/GenBank/DDBJ databases">
        <title>A draft genome for the cacao thread blight pathogen Marasmius crinis-equi.</title>
        <authorList>
            <person name="Cohen S.P."/>
            <person name="Baruah I.K."/>
            <person name="Amoako-Attah I."/>
            <person name="Bukari Y."/>
            <person name="Meinhardt L.W."/>
            <person name="Bailey B.A."/>
        </authorList>
    </citation>
    <scope>NUCLEOTIDE SEQUENCE [LARGE SCALE GENOMIC DNA]</scope>
    <source>
        <strain evidence="2 3">GH-76</strain>
    </source>
</reference>
<dbReference type="Proteomes" id="UP001465976">
    <property type="component" value="Unassembled WGS sequence"/>
</dbReference>
<comment type="caution">
    <text evidence="2">The sequence shown here is derived from an EMBL/GenBank/DDBJ whole genome shotgun (WGS) entry which is preliminary data.</text>
</comment>
<keyword evidence="3" id="KW-1185">Reference proteome</keyword>
<name>A0ABR3EQ40_9AGAR</name>